<evidence type="ECO:0000259" key="3">
    <source>
        <dbReference type="Pfam" id="PF03061"/>
    </source>
</evidence>
<accession>A0A2N9YIM4</accession>
<comment type="similarity">
    <text evidence="1">Belongs to the 4-hydroxybenzoyl-CoA thioesterase family.</text>
</comment>
<evidence type="ECO:0000313" key="5">
    <source>
        <dbReference type="Proteomes" id="UP000234271"/>
    </source>
</evidence>
<dbReference type="FunFam" id="3.10.129.10:FF:000004">
    <property type="entry name" value="Tol-pal system-associated acyl-CoA thioesterase"/>
    <property type="match status" value="1"/>
</dbReference>
<dbReference type="RefSeq" id="WP_062150635.1">
    <property type="nucleotide sequence ID" value="NZ_CP012373.2"/>
</dbReference>
<dbReference type="EMBL" id="CP018889">
    <property type="protein sequence ID" value="AUI70391.1"/>
    <property type="molecule type" value="Genomic_DNA"/>
</dbReference>
<name>A0A2N9YIM4_9GAMM</name>
<sequence>MSSDFHFSLRVYYEDTDLAGIVYYANYLKFMERARTEWLRTAGFEQSELKTQQQMVFAVRQLTIDYLKPAVFDDWLTVSVQLAKCGKASLVLTQTIMRNNELLCTATVKLACVHSITLRPCPFPIPLLEELQKHG</sequence>
<dbReference type="Pfam" id="PF03061">
    <property type="entry name" value="4HBT"/>
    <property type="match status" value="1"/>
</dbReference>
<gene>
    <name evidence="4" type="primary">ybgC</name>
    <name evidence="4" type="ORF">BLE401_17925</name>
</gene>
<organism evidence="4 5">
    <name type="scientific">Beggiatoa leptomitoformis</name>
    <dbReference type="NCBI Taxonomy" id="288004"/>
    <lineage>
        <taxon>Bacteria</taxon>
        <taxon>Pseudomonadati</taxon>
        <taxon>Pseudomonadota</taxon>
        <taxon>Gammaproteobacteria</taxon>
        <taxon>Thiotrichales</taxon>
        <taxon>Thiotrichaceae</taxon>
        <taxon>Beggiatoa</taxon>
    </lineage>
</organism>
<feature type="domain" description="Thioesterase" evidence="3">
    <location>
        <begin position="20"/>
        <end position="104"/>
    </location>
</feature>
<dbReference type="NCBIfam" id="TIGR00051">
    <property type="entry name" value="YbgC/FadM family acyl-CoA thioesterase"/>
    <property type="match status" value="1"/>
</dbReference>
<dbReference type="KEGG" id="blep:AL038_06380"/>
<dbReference type="SUPFAM" id="SSF54637">
    <property type="entry name" value="Thioesterase/thiol ester dehydrase-isomerase"/>
    <property type="match status" value="1"/>
</dbReference>
<dbReference type="GO" id="GO:0047617">
    <property type="term" value="F:fatty acyl-CoA hydrolase activity"/>
    <property type="evidence" value="ECO:0007669"/>
    <property type="project" value="TreeGrafter"/>
</dbReference>
<dbReference type="Proteomes" id="UP000234271">
    <property type="component" value="Chromosome"/>
</dbReference>
<dbReference type="InterPro" id="IPR029069">
    <property type="entry name" value="HotDog_dom_sf"/>
</dbReference>
<protein>
    <submittedName>
        <fullName evidence="4">Tol-pal system-associated acyl-CoA thioesterase</fullName>
    </submittedName>
</protein>
<keyword evidence="5" id="KW-1185">Reference proteome</keyword>
<evidence type="ECO:0000313" key="4">
    <source>
        <dbReference type="EMBL" id="AUI70391.1"/>
    </source>
</evidence>
<dbReference type="PIRSF" id="PIRSF003230">
    <property type="entry name" value="YbgC"/>
    <property type="match status" value="1"/>
</dbReference>
<dbReference type="CDD" id="cd00586">
    <property type="entry name" value="4HBT"/>
    <property type="match status" value="1"/>
</dbReference>
<dbReference type="InterPro" id="IPR014166">
    <property type="entry name" value="Tol-Pal_acyl-CoA_thioesterase"/>
</dbReference>
<dbReference type="NCBIfam" id="TIGR02799">
    <property type="entry name" value="thio_ybgC"/>
    <property type="match status" value="1"/>
</dbReference>
<reference evidence="5" key="1">
    <citation type="submission" date="2016-12" db="EMBL/GenBank/DDBJ databases">
        <title>Complete Genome Sequence of Beggiatoa leptomitiformis D-401.</title>
        <authorList>
            <person name="Fomenkov A."/>
            <person name="Vincze T."/>
            <person name="Grabovich M."/>
            <person name="Anton B.P."/>
            <person name="Dubinina G."/>
            <person name="Orlova M."/>
            <person name="Belousova E."/>
            <person name="Roberts R.J."/>
        </authorList>
    </citation>
    <scope>NUCLEOTIDE SEQUENCE [LARGE SCALE GENOMIC DNA]</scope>
    <source>
        <strain evidence="5">D-401</strain>
    </source>
</reference>
<dbReference type="AlphaFoldDB" id="A0A2N9YIM4"/>
<keyword evidence="2" id="KW-0378">Hydrolase</keyword>
<dbReference type="Gene3D" id="3.10.129.10">
    <property type="entry name" value="Hotdog Thioesterase"/>
    <property type="match status" value="1"/>
</dbReference>
<dbReference type="InterPro" id="IPR006684">
    <property type="entry name" value="YbgC/YbaW"/>
</dbReference>
<dbReference type="OrthoDB" id="9808429at2"/>
<dbReference type="PANTHER" id="PTHR31793:SF37">
    <property type="entry name" value="ACYL-COA THIOESTER HYDROLASE YBGC"/>
    <property type="match status" value="1"/>
</dbReference>
<proteinExistence type="inferred from homology"/>
<dbReference type="PANTHER" id="PTHR31793">
    <property type="entry name" value="4-HYDROXYBENZOYL-COA THIOESTERASE FAMILY MEMBER"/>
    <property type="match status" value="1"/>
</dbReference>
<evidence type="ECO:0000256" key="2">
    <source>
        <dbReference type="ARBA" id="ARBA00022801"/>
    </source>
</evidence>
<dbReference type="InterPro" id="IPR006683">
    <property type="entry name" value="Thioestr_dom"/>
</dbReference>
<evidence type="ECO:0000256" key="1">
    <source>
        <dbReference type="ARBA" id="ARBA00005953"/>
    </source>
</evidence>
<dbReference type="STRING" id="288004.AL038_06380"/>
<dbReference type="InterPro" id="IPR050563">
    <property type="entry name" value="4-hydroxybenzoyl-CoA_TE"/>
</dbReference>